<dbReference type="HOGENOM" id="CLU_082760_3_0_7"/>
<organism evidence="2 3">
    <name type="scientific">Entotheonella factor</name>
    <dbReference type="NCBI Taxonomy" id="1429438"/>
    <lineage>
        <taxon>Bacteria</taxon>
        <taxon>Pseudomonadati</taxon>
        <taxon>Nitrospinota/Tectimicrobiota group</taxon>
        <taxon>Candidatus Tectimicrobiota</taxon>
        <taxon>Candidatus Entotheonellia</taxon>
        <taxon>Candidatus Entotheonellales</taxon>
        <taxon>Candidatus Entotheonellaceae</taxon>
        <taxon>Candidatus Entotheonella</taxon>
    </lineage>
</organism>
<proteinExistence type="predicted"/>
<protein>
    <recommendedName>
        <fullName evidence="1">Carboxymuconolactone decarboxylase-like domain-containing protein</fullName>
    </recommendedName>
</protein>
<dbReference type="AlphaFoldDB" id="W4LIV0"/>
<dbReference type="GO" id="GO:0051920">
    <property type="term" value="F:peroxiredoxin activity"/>
    <property type="evidence" value="ECO:0007669"/>
    <property type="project" value="InterPro"/>
</dbReference>
<reference evidence="2 3" key="1">
    <citation type="journal article" date="2014" name="Nature">
        <title>An environmental bacterial taxon with a large and distinct metabolic repertoire.</title>
        <authorList>
            <person name="Wilson M.C."/>
            <person name="Mori T."/>
            <person name="Ruckert C."/>
            <person name="Uria A.R."/>
            <person name="Helf M.J."/>
            <person name="Takada K."/>
            <person name="Gernert C."/>
            <person name="Steffens U.A."/>
            <person name="Heycke N."/>
            <person name="Schmitt S."/>
            <person name="Rinke C."/>
            <person name="Helfrich E.J."/>
            <person name="Brachmann A.O."/>
            <person name="Gurgui C."/>
            <person name="Wakimoto T."/>
            <person name="Kracht M."/>
            <person name="Crusemann M."/>
            <person name="Hentschel U."/>
            <person name="Abe I."/>
            <person name="Matsunaga S."/>
            <person name="Kalinowski J."/>
            <person name="Takeyama H."/>
            <person name="Piel J."/>
        </authorList>
    </citation>
    <scope>NUCLEOTIDE SEQUENCE [LARGE SCALE GENOMIC DNA]</scope>
    <source>
        <strain evidence="3">TSY1</strain>
    </source>
</reference>
<dbReference type="InterPro" id="IPR029032">
    <property type="entry name" value="AhpD-like"/>
</dbReference>
<sequence length="172" mass="18963">MARLTPITSKDQVPAQDHAIADAIISSRGALQGPFTMFLHSPEIADRVAHLGAYVRFEGSLDMRVRVLAAMTVAREFDAVYVWGAQTNGARRLGVPESTITAIREKHTRGMPPEDAQIVTFTQQLLQTHRIDDATFQAMQERFGPDELIQLTGAIGYYSMLAMTVNACELEA</sequence>
<keyword evidence="3" id="KW-1185">Reference proteome</keyword>
<dbReference type="Pfam" id="PF02627">
    <property type="entry name" value="CMD"/>
    <property type="match status" value="1"/>
</dbReference>
<accession>W4LIV0</accession>
<dbReference type="PANTHER" id="PTHR34846:SF11">
    <property type="entry name" value="4-CARBOXYMUCONOLACTONE DECARBOXYLASE FAMILY PROTEIN (AFU_ORTHOLOGUE AFUA_6G11590)"/>
    <property type="match status" value="1"/>
</dbReference>
<dbReference type="SUPFAM" id="SSF69118">
    <property type="entry name" value="AhpD-like"/>
    <property type="match status" value="1"/>
</dbReference>
<feature type="non-terminal residue" evidence="2">
    <location>
        <position position="172"/>
    </location>
</feature>
<comment type="caution">
    <text evidence="2">The sequence shown here is derived from an EMBL/GenBank/DDBJ whole genome shotgun (WGS) entry which is preliminary data.</text>
</comment>
<evidence type="ECO:0000259" key="1">
    <source>
        <dbReference type="Pfam" id="PF02627"/>
    </source>
</evidence>
<evidence type="ECO:0000313" key="3">
    <source>
        <dbReference type="Proteomes" id="UP000019141"/>
    </source>
</evidence>
<feature type="domain" description="Carboxymuconolactone decarboxylase-like" evidence="1">
    <location>
        <begin position="42"/>
        <end position="103"/>
    </location>
</feature>
<dbReference type="EMBL" id="AZHW01000615">
    <property type="protein sequence ID" value="ETW97819.1"/>
    <property type="molecule type" value="Genomic_DNA"/>
</dbReference>
<dbReference type="Proteomes" id="UP000019141">
    <property type="component" value="Unassembled WGS sequence"/>
</dbReference>
<dbReference type="Gene3D" id="1.20.1290.10">
    <property type="entry name" value="AhpD-like"/>
    <property type="match status" value="1"/>
</dbReference>
<evidence type="ECO:0000313" key="2">
    <source>
        <dbReference type="EMBL" id="ETW97819.1"/>
    </source>
</evidence>
<name>W4LIV0_ENTF1</name>
<gene>
    <name evidence="2" type="ORF">ETSY1_21235</name>
</gene>
<dbReference type="PANTHER" id="PTHR34846">
    <property type="entry name" value="4-CARBOXYMUCONOLACTONE DECARBOXYLASE FAMILY PROTEIN (AFU_ORTHOLOGUE AFUA_6G11590)"/>
    <property type="match status" value="1"/>
</dbReference>
<dbReference type="InterPro" id="IPR003779">
    <property type="entry name" value="CMD-like"/>
</dbReference>